<accession>A0A0L7M9D9</accession>
<evidence type="ECO:0000313" key="2">
    <source>
        <dbReference type="Proteomes" id="UP000054282"/>
    </source>
</evidence>
<dbReference type="PANTHER" id="PTHR31802">
    <property type="entry name" value="32 KDA HEAT SHOCK PROTEIN-RELATED"/>
    <property type="match status" value="1"/>
</dbReference>
<reference evidence="2" key="1">
    <citation type="submission" date="2006-09" db="EMBL/GenBank/DDBJ databases">
        <title>Annotation of Plasmodium falciparum Dd2.</title>
        <authorList>
            <consortium name="The Broad Institute Genome Sequencing Platform"/>
            <person name="Volkman S.K."/>
            <person name="Neafsey D.E."/>
            <person name="Dash A.P."/>
            <person name="Chitnis C.E."/>
            <person name="Hartl D.L."/>
            <person name="Young S.K."/>
            <person name="Zeng Q."/>
            <person name="Koehrsen M."/>
            <person name="Alvarado L."/>
            <person name="Berlin A."/>
            <person name="Borenstein D."/>
            <person name="Chapman S.B."/>
            <person name="Chen Z."/>
            <person name="Engels R."/>
            <person name="Freedman E."/>
            <person name="Gellesch M."/>
            <person name="Goldberg J."/>
            <person name="Griggs A."/>
            <person name="Gujja S."/>
            <person name="Heilman E.R."/>
            <person name="Heiman D.I."/>
            <person name="Howarth C."/>
            <person name="Jen D."/>
            <person name="Larson L."/>
            <person name="Mehta T."/>
            <person name="Neiman D."/>
            <person name="Park D."/>
            <person name="Pearson M."/>
            <person name="Roberts A."/>
            <person name="Saif S."/>
            <person name="Shea T."/>
            <person name="Shenoy N."/>
            <person name="Sisk P."/>
            <person name="Stolte C."/>
            <person name="Sykes S."/>
            <person name="Walk T."/>
            <person name="White J."/>
            <person name="Yandava C."/>
            <person name="Haas B."/>
            <person name="Henn M.R."/>
            <person name="Nusbaum C."/>
            <person name="Birren B."/>
        </authorList>
    </citation>
    <scope>NUCLEOTIDE SEQUENCE [LARGE SCALE GENOMIC DNA]</scope>
</reference>
<dbReference type="KEGG" id="pfd:PFDG_05010"/>
<reference evidence="2" key="2">
    <citation type="submission" date="2006-09" db="EMBL/GenBank/DDBJ databases">
        <title>The genome sequence of Plasmodium falciparum Dd2.</title>
        <authorList>
            <consortium name="The Broad Institute Genome Sequencing Platform"/>
            <person name="Birren B."/>
            <person name="Lander E."/>
            <person name="Galagan J."/>
            <person name="Nusbaum C."/>
            <person name="Devon K."/>
            <person name="Henn M."/>
            <person name="Jaffe D."/>
            <person name="Butler J."/>
            <person name="Alvarez P."/>
            <person name="Gnerre S."/>
            <person name="Grabherr M."/>
            <person name="Kleber M."/>
            <person name="Mauceli E."/>
            <person name="Brockman W."/>
            <person name="MacCallum I.A."/>
            <person name="Rounsley S."/>
            <person name="Young S."/>
            <person name="LaButti K."/>
            <person name="Pushparaj V."/>
            <person name="DeCaprio D."/>
            <person name="Crawford M."/>
            <person name="Koehrsen M."/>
            <person name="Engels R."/>
            <person name="Montgomery P."/>
            <person name="Pearson M."/>
            <person name="Howarth C."/>
            <person name="Larson L."/>
            <person name="Luoma S."/>
            <person name="White J."/>
            <person name="Kodira C."/>
            <person name="Zeng Q."/>
            <person name="O'Leary S."/>
            <person name="Yandava C."/>
            <person name="Alvarado L."/>
            <person name="Wirth D."/>
            <person name="Volkman S."/>
            <person name="Hartl D."/>
        </authorList>
    </citation>
    <scope>NUCLEOTIDE SEQUENCE [LARGE SCALE GENOMIC DNA]</scope>
</reference>
<evidence type="ECO:0000313" key="1">
    <source>
        <dbReference type="EMBL" id="KOB89462.1"/>
    </source>
</evidence>
<proteinExistence type="predicted"/>
<dbReference type="PANTHER" id="PTHR31802:SF49">
    <property type="entry name" value="TRANSMEMBRANE PROTEIN"/>
    <property type="match status" value="1"/>
</dbReference>
<sequence>MNYSPYDLNNQNVMYSTLHIEESNKTFINKYPNNYNIKENILIQICRHIIEHFSTLFNQDFISIHETYKELMNLKREMKKKTNIIQKNNPIKNYMTNLKSSNDNNLILHKKENQLQDQTNVCTRKKFSNYLKRKDKKIVCSFSRDKNKKNVPLKTELQPEANDTKNNENIKNNVNIIN</sequence>
<protein>
    <submittedName>
        <fullName evidence="1">Uncharacterized protein</fullName>
    </submittedName>
</protein>
<gene>
    <name evidence="1" type="ORF">PFDG_05010</name>
</gene>
<name>A0A0L7M9D9_PLAF4</name>
<organism evidence="1 2">
    <name type="scientific">Plasmodium falciparum (isolate Dd2)</name>
    <dbReference type="NCBI Taxonomy" id="57267"/>
    <lineage>
        <taxon>Eukaryota</taxon>
        <taxon>Sar</taxon>
        <taxon>Alveolata</taxon>
        <taxon>Apicomplexa</taxon>
        <taxon>Aconoidasida</taxon>
        <taxon>Haemosporida</taxon>
        <taxon>Plasmodiidae</taxon>
        <taxon>Plasmodium</taxon>
        <taxon>Plasmodium (Laverania)</taxon>
    </lineage>
</organism>
<dbReference type="AlphaFoldDB" id="A0A0L7M9D9"/>
<dbReference type="Proteomes" id="UP000054282">
    <property type="component" value="Unassembled WGS sequence"/>
</dbReference>
<feature type="non-terminal residue" evidence="1">
    <location>
        <position position="178"/>
    </location>
</feature>
<dbReference type="EMBL" id="GG702473">
    <property type="protein sequence ID" value="KOB89462.1"/>
    <property type="molecule type" value="Genomic_DNA"/>
</dbReference>